<dbReference type="AlphaFoldDB" id="A0ABD1HJ98"/>
<dbReference type="EMBL" id="JBEAFC010000005">
    <property type="protein sequence ID" value="KAL1556272.1"/>
    <property type="molecule type" value="Genomic_DNA"/>
</dbReference>
<name>A0ABD1HJ98_SALDI</name>
<comment type="caution">
    <text evidence="2">The sequence shown here is derived from an EMBL/GenBank/DDBJ whole genome shotgun (WGS) entry which is preliminary data.</text>
</comment>
<evidence type="ECO:0000313" key="2">
    <source>
        <dbReference type="EMBL" id="KAL1556272.1"/>
    </source>
</evidence>
<accession>A0ABD1HJ98</accession>
<feature type="region of interest" description="Disordered" evidence="1">
    <location>
        <begin position="1"/>
        <end position="51"/>
    </location>
</feature>
<reference evidence="2 3" key="1">
    <citation type="submission" date="2024-06" db="EMBL/GenBank/DDBJ databases">
        <title>A chromosome level genome sequence of Diviner's sage (Salvia divinorum).</title>
        <authorList>
            <person name="Ford S.A."/>
            <person name="Ro D.-K."/>
            <person name="Ness R.W."/>
            <person name="Phillips M.A."/>
        </authorList>
    </citation>
    <scope>NUCLEOTIDE SEQUENCE [LARGE SCALE GENOMIC DNA]</scope>
    <source>
        <strain evidence="2">SAF-2024a</strain>
        <tissue evidence="2">Leaf</tissue>
    </source>
</reference>
<keyword evidence="3" id="KW-1185">Reference proteome</keyword>
<gene>
    <name evidence="2" type="ORF">AAHA92_11920</name>
</gene>
<proteinExistence type="predicted"/>
<organism evidence="2 3">
    <name type="scientific">Salvia divinorum</name>
    <name type="common">Maria pastora</name>
    <name type="synonym">Diviner's sage</name>
    <dbReference type="NCBI Taxonomy" id="28513"/>
    <lineage>
        <taxon>Eukaryota</taxon>
        <taxon>Viridiplantae</taxon>
        <taxon>Streptophyta</taxon>
        <taxon>Embryophyta</taxon>
        <taxon>Tracheophyta</taxon>
        <taxon>Spermatophyta</taxon>
        <taxon>Magnoliopsida</taxon>
        <taxon>eudicotyledons</taxon>
        <taxon>Gunneridae</taxon>
        <taxon>Pentapetalae</taxon>
        <taxon>asterids</taxon>
        <taxon>lamiids</taxon>
        <taxon>Lamiales</taxon>
        <taxon>Lamiaceae</taxon>
        <taxon>Nepetoideae</taxon>
        <taxon>Mentheae</taxon>
        <taxon>Salviinae</taxon>
        <taxon>Salvia</taxon>
        <taxon>Salvia subgen. Calosphace</taxon>
    </lineage>
</organism>
<dbReference type="Proteomes" id="UP001567538">
    <property type="component" value="Unassembled WGS sequence"/>
</dbReference>
<protein>
    <submittedName>
        <fullName evidence="2">Uncharacterized protein</fullName>
    </submittedName>
</protein>
<feature type="region of interest" description="Disordered" evidence="1">
    <location>
        <begin position="79"/>
        <end position="98"/>
    </location>
</feature>
<evidence type="ECO:0000313" key="3">
    <source>
        <dbReference type="Proteomes" id="UP001567538"/>
    </source>
</evidence>
<sequence>MDDPFLSHTNTGRSLPPPENNEICISPPPITSSSIPSPSHDPESLQSWLIDPNYTPSTSNLHRFKTAPAMTTISEIDHCSHDPNPLPQFGTPSVIKRA</sequence>
<evidence type="ECO:0000256" key="1">
    <source>
        <dbReference type="SAM" id="MobiDB-lite"/>
    </source>
</evidence>